<keyword evidence="2" id="KW-1185">Reference proteome</keyword>
<sequence length="55" mass="6092">MASQGLAVTYHPGFNTTDADAVLFSLDGTLYRLSSLVLRRTTNLFASSSFMFERN</sequence>
<name>A0AA39J507_9AGAR</name>
<accession>A0AA39J507</accession>
<organism evidence="1 2">
    <name type="scientific">Armillaria borealis</name>
    <dbReference type="NCBI Taxonomy" id="47425"/>
    <lineage>
        <taxon>Eukaryota</taxon>
        <taxon>Fungi</taxon>
        <taxon>Dikarya</taxon>
        <taxon>Basidiomycota</taxon>
        <taxon>Agaricomycotina</taxon>
        <taxon>Agaricomycetes</taxon>
        <taxon>Agaricomycetidae</taxon>
        <taxon>Agaricales</taxon>
        <taxon>Marasmiineae</taxon>
        <taxon>Physalacriaceae</taxon>
        <taxon>Armillaria</taxon>
    </lineage>
</organism>
<dbReference type="EMBL" id="JAUEPT010000056">
    <property type="protein sequence ID" value="KAK0436270.1"/>
    <property type="molecule type" value="Genomic_DNA"/>
</dbReference>
<protein>
    <submittedName>
        <fullName evidence="1">Uncharacterized protein</fullName>
    </submittedName>
</protein>
<evidence type="ECO:0000313" key="2">
    <source>
        <dbReference type="Proteomes" id="UP001175226"/>
    </source>
</evidence>
<comment type="caution">
    <text evidence="1">The sequence shown here is derived from an EMBL/GenBank/DDBJ whole genome shotgun (WGS) entry which is preliminary data.</text>
</comment>
<gene>
    <name evidence="1" type="ORF">EV421DRAFT_1716117</name>
</gene>
<reference evidence="1" key="1">
    <citation type="submission" date="2023-06" db="EMBL/GenBank/DDBJ databases">
        <authorList>
            <consortium name="Lawrence Berkeley National Laboratory"/>
            <person name="Ahrendt S."/>
            <person name="Sahu N."/>
            <person name="Indic B."/>
            <person name="Wong-Bajracharya J."/>
            <person name="Merenyi Z."/>
            <person name="Ke H.-M."/>
            <person name="Monk M."/>
            <person name="Kocsube S."/>
            <person name="Drula E."/>
            <person name="Lipzen A."/>
            <person name="Balint B."/>
            <person name="Henrissat B."/>
            <person name="Andreopoulos B."/>
            <person name="Martin F.M."/>
            <person name="Harder C.B."/>
            <person name="Rigling D."/>
            <person name="Ford K.L."/>
            <person name="Foster G.D."/>
            <person name="Pangilinan J."/>
            <person name="Papanicolaou A."/>
            <person name="Barry K."/>
            <person name="LaButti K."/>
            <person name="Viragh M."/>
            <person name="Koriabine M."/>
            <person name="Yan M."/>
            <person name="Riley R."/>
            <person name="Champramary S."/>
            <person name="Plett K.L."/>
            <person name="Tsai I.J."/>
            <person name="Slot J."/>
            <person name="Sipos G."/>
            <person name="Plett J."/>
            <person name="Nagy L.G."/>
            <person name="Grigoriev I.V."/>
        </authorList>
    </citation>
    <scope>NUCLEOTIDE SEQUENCE</scope>
    <source>
        <strain evidence="1">FPL87.14</strain>
    </source>
</reference>
<proteinExistence type="predicted"/>
<dbReference type="AlphaFoldDB" id="A0AA39J507"/>
<evidence type="ECO:0000313" key="1">
    <source>
        <dbReference type="EMBL" id="KAK0436270.1"/>
    </source>
</evidence>
<dbReference type="Proteomes" id="UP001175226">
    <property type="component" value="Unassembled WGS sequence"/>
</dbReference>